<feature type="domain" description="Flavin reductase like" evidence="3">
    <location>
        <begin position="25"/>
        <end position="174"/>
    </location>
</feature>
<dbReference type="InterPro" id="IPR012349">
    <property type="entry name" value="Split_barrel_FMN-bd"/>
</dbReference>
<evidence type="ECO:0000313" key="4">
    <source>
        <dbReference type="EMBL" id="QPZ38575.1"/>
    </source>
</evidence>
<gene>
    <name evidence="4" type="ORF">HCR76_00205</name>
</gene>
<evidence type="ECO:0000313" key="5">
    <source>
        <dbReference type="Proteomes" id="UP000662814"/>
    </source>
</evidence>
<evidence type="ECO:0000256" key="1">
    <source>
        <dbReference type="ARBA" id="ARBA00008898"/>
    </source>
</evidence>
<dbReference type="Proteomes" id="UP000662814">
    <property type="component" value="Chromosome"/>
</dbReference>
<reference evidence="4 5" key="1">
    <citation type="submission" date="2020-12" db="EMBL/GenBank/DDBJ databases">
        <title>Microbacterium sp. HY060.</title>
        <authorList>
            <person name="Zhou J."/>
        </authorList>
    </citation>
    <scope>NUCLEOTIDE SEQUENCE [LARGE SCALE GENOMIC DNA]</scope>
    <source>
        <strain evidence="4 5">HY60</strain>
    </source>
</reference>
<dbReference type="SUPFAM" id="SSF50475">
    <property type="entry name" value="FMN-binding split barrel"/>
    <property type="match status" value="1"/>
</dbReference>
<evidence type="ECO:0000256" key="2">
    <source>
        <dbReference type="ARBA" id="ARBA00023002"/>
    </source>
</evidence>
<name>A0ABX6YIX6_9MICO</name>
<dbReference type="InterPro" id="IPR050268">
    <property type="entry name" value="NADH-dep_flavin_reductase"/>
</dbReference>
<dbReference type="EMBL" id="CP061169">
    <property type="protein sequence ID" value="QPZ38575.1"/>
    <property type="molecule type" value="Genomic_DNA"/>
</dbReference>
<comment type="similarity">
    <text evidence="1">Belongs to the non-flavoprotein flavin reductase family.</text>
</comment>
<dbReference type="RefSeq" id="WP_166986097.1">
    <property type="nucleotide sequence ID" value="NZ_CP061169.1"/>
</dbReference>
<evidence type="ECO:0000259" key="3">
    <source>
        <dbReference type="SMART" id="SM00903"/>
    </source>
</evidence>
<dbReference type="PANTHER" id="PTHR30466">
    <property type="entry name" value="FLAVIN REDUCTASE"/>
    <property type="match status" value="1"/>
</dbReference>
<keyword evidence="2" id="KW-0560">Oxidoreductase</keyword>
<sequence>MAHEIVDVDASALGRTVKDRYRMLSGSAAKGVAVVTTVAARYDHATTVTDYLSVSYDPPTMLVSLYGLSRTAEAATDSGRWALSLLASDQRAIADELGELGAPLRGLLARTPHWRREPGAPAIIEGSVAWFECRTTAVHTAATHQLVVGEVVAMGRSEDHRAKPLVFYRSEFGTTT</sequence>
<proteinExistence type="inferred from homology"/>
<dbReference type="Pfam" id="PF01613">
    <property type="entry name" value="Flavin_Reduct"/>
    <property type="match status" value="1"/>
</dbReference>
<accession>A0ABX6YIX6</accession>
<dbReference type="SMART" id="SM00903">
    <property type="entry name" value="Flavin_Reduct"/>
    <property type="match status" value="1"/>
</dbReference>
<dbReference type="InterPro" id="IPR002563">
    <property type="entry name" value="Flavin_Rdtase-like_dom"/>
</dbReference>
<organism evidence="4 5">
    <name type="scientific">Paramicrobacterium chengjingii</name>
    <dbReference type="NCBI Taxonomy" id="2769067"/>
    <lineage>
        <taxon>Bacteria</taxon>
        <taxon>Bacillati</taxon>
        <taxon>Actinomycetota</taxon>
        <taxon>Actinomycetes</taxon>
        <taxon>Micrococcales</taxon>
        <taxon>Microbacteriaceae</taxon>
        <taxon>Paramicrobacterium</taxon>
    </lineage>
</organism>
<dbReference type="PANTHER" id="PTHR30466:SF11">
    <property type="entry name" value="FLAVIN-DEPENDENT MONOOXYGENASE, REDUCTASE SUBUNIT HSAB"/>
    <property type="match status" value="1"/>
</dbReference>
<keyword evidence="5" id="KW-1185">Reference proteome</keyword>
<dbReference type="Gene3D" id="2.30.110.10">
    <property type="entry name" value="Electron Transport, Fmn-binding Protein, Chain A"/>
    <property type="match status" value="1"/>
</dbReference>
<protein>
    <submittedName>
        <fullName evidence="4">Flavin reductase</fullName>
    </submittedName>
</protein>